<protein>
    <submittedName>
        <fullName evidence="1">N-acetyl sugar amidotransferase</fullName>
    </submittedName>
</protein>
<organism evidence="1 2">
    <name type="scientific">Pseudoalteromonas rubra</name>
    <dbReference type="NCBI Taxonomy" id="43658"/>
    <lineage>
        <taxon>Bacteria</taxon>
        <taxon>Pseudomonadati</taxon>
        <taxon>Pseudomonadota</taxon>
        <taxon>Gammaproteobacteria</taxon>
        <taxon>Alteromonadales</taxon>
        <taxon>Pseudoalteromonadaceae</taxon>
        <taxon>Pseudoalteromonas</taxon>
    </lineage>
</organism>
<dbReference type="NCBIfam" id="TIGR03573">
    <property type="entry name" value="WbuX"/>
    <property type="match status" value="1"/>
</dbReference>
<proteinExistence type="predicted"/>
<reference evidence="1 2" key="1">
    <citation type="submission" date="2018-01" db="EMBL/GenBank/DDBJ databases">
        <authorList>
            <person name="Paulsen S."/>
            <person name="Gram L.K."/>
        </authorList>
    </citation>
    <scope>NUCLEOTIDE SEQUENCE [LARGE SCALE GENOMIC DNA]</scope>
    <source>
        <strain evidence="1 2">S2599</strain>
    </source>
</reference>
<keyword evidence="1" id="KW-0808">Transferase</keyword>
<comment type="caution">
    <text evidence="1">The sequence shown here is derived from an EMBL/GenBank/DDBJ whole genome shotgun (WGS) entry which is preliminary data.</text>
</comment>
<dbReference type="AlphaFoldDB" id="A0A5S3WZ45"/>
<gene>
    <name evidence="1" type="ORF">CWB98_13545</name>
</gene>
<dbReference type="InterPro" id="IPR014729">
    <property type="entry name" value="Rossmann-like_a/b/a_fold"/>
</dbReference>
<sequence>MSKQDITVCTRCVMDTTDDDIKFDEHGVCNYCRNFDNVISKRWHPDREDLLKERIEQIKREGKGKEYDCIIGLSGGIDSSYLAVKLKDYGLRPLVVHVDAGWNSELAVHNIKQVVDYCGFDLHTHVMNWNDIRALQLAYLKAGVANQDVVQDHSFFSTLYHFAVKNNIKTVISGGNIATESIFPSSWHHSAMDAKNIHSIFKKHGQGKLKEYSTISMLQYYIYYPYIYKMKTFRPLNFMPYDKDEAMRYLVEEVGYKEYGRKHGESIFTRFFQNHYLPAKFGYDKRKPHLASLINAKQLSRDEALKILQEPLYDEVELKEDLIFVAQKLGITVEELQTYISEKGRSYKEYSNWDSGYKRLKAIQQKLEKLLGREIKNYA</sequence>
<dbReference type="EMBL" id="PNCJ01000017">
    <property type="protein sequence ID" value="TMP36646.1"/>
    <property type="molecule type" value="Genomic_DNA"/>
</dbReference>
<evidence type="ECO:0000313" key="2">
    <source>
        <dbReference type="Proteomes" id="UP000306719"/>
    </source>
</evidence>
<dbReference type="SUPFAM" id="SSF52402">
    <property type="entry name" value="Adenine nucleotide alpha hydrolases-like"/>
    <property type="match status" value="1"/>
</dbReference>
<name>A0A5S3WZ45_9GAMM</name>
<dbReference type="Gene3D" id="3.40.50.620">
    <property type="entry name" value="HUPs"/>
    <property type="match status" value="1"/>
</dbReference>
<dbReference type="CDD" id="cd01996">
    <property type="entry name" value="AANH_WbpG-like"/>
    <property type="match status" value="1"/>
</dbReference>
<evidence type="ECO:0000313" key="1">
    <source>
        <dbReference type="EMBL" id="TMP36646.1"/>
    </source>
</evidence>
<dbReference type="InterPro" id="IPR020022">
    <property type="entry name" value="N-acetyl_sugar_amidoTrfase"/>
</dbReference>
<dbReference type="GO" id="GO:0016740">
    <property type="term" value="F:transferase activity"/>
    <property type="evidence" value="ECO:0007669"/>
    <property type="project" value="UniProtKB-KW"/>
</dbReference>
<dbReference type="Proteomes" id="UP000306719">
    <property type="component" value="Unassembled WGS sequence"/>
</dbReference>
<reference evidence="2" key="2">
    <citation type="submission" date="2019-06" db="EMBL/GenBank/DDBJ databases">
        <title>Co-occurence of chitin degradation, pigmentation and bioactivity in marine Pseudoalteromonas.</title>
        <authorList>
            <person name="Sonnenschein E.C."/>
            <person name="Bech P.K."/>
        </authorList>
    </citation>
    <scope>NUCLEOTIDE SEQUENCE [LARGE SCALE GENOMIC DNA]</scope>
    <source>
        <strain evidence="2">S2599</strain>
    </source>
</reference>
<dbReference type="OrthoDB" id="9765475at2"/>
<accession>A0A5S3WZ45</accession>
<dbReference type="RefSeq" id="WP_138545329.1">
    <property type="nucleotide sequence ID" value="NZ_PNCJ01000017.1"/>
</dbReference>